<dbReference type="InterPro" id="IPR018691">
    <property type="entry name" value="DUF2188"/>
</dbReference>
<dbReference type="Proteomes" id="UP001228905">
    <property type="component" value="Unassembled WGS sequence"/>
</dbReference>
<comment type="caution">
    <text evidence="2">The sequence shown here is derived from an EMBL/GenBank/DDBJ whole genome shotgun (WGS) entry which is preliminary data.</text>
</comment>
<evidence type="ECO:0000313" key="3">
    <source>
        <dbReference type="Proteomes" id="UP001228905"/>
    </source>
</evidence>
<keyword evidence="3" id="KW-1185">Reference proteome</keyword>
<evidence type="ECO:0000313" key="2">
    <source>
        <dbReference type="EMBL" id="MDQ0466722.1"/>
    </source>
</evidence>
<organism evidence="2 3">
    <name type="scientific">Caulobacter ginsengisoli</name>
    <dbReference type="NCBI Taxonomy" id="400775"/>
    <lineage>
        <taxon>Bacteria</taxon>
        <taxon>Pseudomonadati</taxon>
        <taxon>Pseudomonadota</taxon>
        <taxon>Alphaproteobacteria</taxon>
        <taxon>Caulobacterales</taxon>
        <taxon>Caulobacteraceae</taxon>
        <taxon>Caulobacter</taxon>
    </lineage>
</organism>
<accession>A0ABU0IXJ1</accession>
<feature type="compositionally biased region" description="Basic and acidic residues" evidence="1">
    <location>
        <begin position="58"/>
        <end position="79"/>
    </location>
</feature>
<dbReference type="Pfam" id="PF09954">
    <property type="entry name" value="DUF2188"/>
    <property type="match status" value="1"/>
</dbReference>
<dbReference type="EMBL" id="JAUSVS010000014">
    <property type="protein sequence ID" value="MDQ0466722.1"/>
    <property type="molecule type" value="Genomic_DNA"/>
</dbReference>
<evidence type="ECO:0000256" key="1">
    <source>
        <dbReference type="SAM" id="MobiDB-lite"/>
    </source>
</evidence>
<dbReference type="RefSeq" id="WP_307352864.1">
    <property type="nucleotide sequence ID" value="NZ_JAUSVS010000014.1"/>
</dbReference>
<gene>
    <name evidence="2" type="ORF">QO010_004518</name>
</gene>
<feature type="region of interest" description="Disordered" evidence="1">
    <location>
        <begin position="43"/>
        <end position="79"/>
    </location>
</feature>
<protein>
    <recommendedName>
        <fullName evidence="4">DUF2188 domain-containing protein</fullName>
    </recommendedName>
</protein>
<name>A0ABU0IXJ1_9CAUL</name>
<reference evidence="2 3" key="1">
    <citation type="submission" date="2023-07" db="EMBL/GenBank/DDBJ databases">
        <title>Genomic Encyclopedia of Type Strains, Phase IV (KMG-IV): sequencing the most valuable type-strain genomes for metagenomic binning, comparative biology and taxonomic classification.</title>
        <authorList>
            <person name="Goeker M."/>
        </authorList>
    </citation>
    <scope>NUCLEOTIDE SEQUENCE [LARGE SCALE GENOMIC DNA]</scope>
    <source>
        <strain evidence="2 3">DSM 18695</strain>
    </source>
</reference>
<proteinExistence type="predicted"/>
<sequence>MAHLVYEIVEHDGGWAYRVDGSYSETFRSRDAAVAAAKRAAGGQRVGGEDEGISYEDSQGHWHFEVSDGGDRPSTEVKS</sequence>
<evidence type="ECO:0008006" key="4">
    <source>
        <dbReference type="Google" id="ProtNLM"/>
    </source>
</evidence>